<dbReference type="PROSITE" id="PS00028">
    <property type="entry name" value="ZINC_FINGER_C2H2_1"/>
    <property type="match status" value="3"/>
</dbReference>
<dbReference type="PROSITE" id="PS50157">
    <property type="entry name" value="ZINC_FINGER_C2H2_2"/>
    <property type="match status" value="1"/>
</dbReference>
<dbReference type="InterPro" id="IPR050888">
    <property type="entry name" value="ZnF_C2H2-type_TF"/>
</dbReference>
<dbReference type="GO" id="GO:0005634">
    <property type="term" value="C:nucleus"/>
    <property type="evidence" value="ECO:0007669"/>
    <property type="project" value="UniProtKB-SubCell"/>
</dbReference>
<evidence type="ECO:0000313" key="11">
    <source>
        <dbReference type="EMBL" id="CZS90873.1"/>
    </source>
</evidence>
<evidence type="ECO:0000256" key="2">
    <source>
        <dbReference type="ARBA" id="ARBA00022723"/>
    </source>
</evidence>
<evidence type="ECO:0000256" key="9">
    <source>
        <dbReference type="SAM" id="MobiDB-lite"/>
    </source>
</evidence>
<evidence type="ECO:0000256" key="1">
    <source>
        <dbReference type="ARBA" id="ARBA00004123"/>
    </source>
</evidence>
<name>A0A1E1JYH7_9HELO</name>
<proteinExistence type="predicted"/>
<evidence type="ECO:0000256" key="8">
    <source>
        <dbReference type="SAM" id="Coils"/>
    </source>
</evidence>
<keyword evidence="8" id="KW-0175">Coiled coil</keyword>
<reference evidence="12" key="1">
    <citation type="submission" date="2016-03" db="EMBL/GenBank/DDBJ databases">
        <authorList>
            <person name="Guldener U."/>
        </authorList>
    </citation>
    <scope>NUCLEOTIDE SEQUENCE [LARGE SCALE GENOMIC DNA]</scope>
    <source>
        <strain evidence="12">04CH-RAC-A.6.1</strain>
    </source>
</reference>
<feature type="domain" description="C2H2-type" evidence="10">
    <location>
        <begin position="999"/>
        <end position="1021"/>
    </location>
</feature>
<organism evidence="11 12">
    <name type="scientific">Rhynchosporium agropyri</name>
    <dbReference type="NCBI Taxonomy" id="914238"/>
    <lineage>
        <taxon>Eukaryota</taxon>
        <taxon>Fungi</taxon>
        <taxon>Dikarya</taxon>
        <taxon>Ascomycota</taxon>
        <taxon>Pezizomycotina</taxon>
        <taxon>Leotiomycetes</taxon>
        <taxon>Helotiales</taxon>
        <taxon>Ploettnerulaceae</taxon>
        <taxon>Rhynchosporium</taxon>
    </lineage>
</organism>
<gene>
    <name evidence="11" type="ORF">RAG0_01757</name>
</gene>
<keyword evidence="4 7" id="KW-0863">Zinc-finger</keyword>
<feature type="region of interest" description="Disordered" evidence="9">
    <location>
        <begin position="1238"/>
        <end position="1262"/>
    </location>
</feature>
<feature type="region of interest" description="Disordered" evidence="9">
    <location>
        <begin position="60"/>
        <end position="80"/>
    </location>
</feature>
<comment type="subcellular location">
    <subcellularLocation>
        <location evidence="1">Nucleus</location>
    </subcellularLocation>
</comment>
<evidence type="ECO:0000259" key="10">
    <source>
        <dbReference type="PROSITE" id="PS50157"/>
    </source>
</evidence>
<dbReference type="InterPro" id="IPR013087">
    <property type="entry name" value="Znf_C2H2_type"/>
</dbReference>
<feature type="compositionally biased region" description="Polar residues" evidence="9">
    <location>
        <begin position="1040"/>
        <end position="1053"/>
    </location>
</feature>
<dbReference type="PANTHER" id="PTHR24406">
    <property type="entry name" value="TRANSCRIPTIONAL REPRESSOR CTCFL-RELATED"/>
    <property type="match status" value="1"/>
</dbReference>
<evidence type="ECO:0000256" key="3">
    <source>
        <dbReference type="ARBA" id="ARBA00022737"/>
    </source>
</evidence>
<keyword evidence="6" id="KW-0539">Nucleus</keyword>
<feature type="compositionally biased region" description="Polar residues" evidence="9">
    <location>
        <begin position="68"/>
        <end position="80"/>
    </location>
</feature>
<feature type="region of interest" description="Disordered" evidence="9">
    <location>
        <begin position="104"/>
        <end position="159"/>
    </location>
</feature>
<feature type="compositionally biased region" description="Basic residues" evidence="9">
    <location>
        <begin position="648"/>
        <end position="658"/>
    </location>
</feature>
<feature type="coiled-coil region" evidence="8">
    <location>
        <begin position="219"/>
        <end position="246"/>
    </location>
</feature>
<feature type="region of interest" description="Disordered" evidence="9">
    <location>
        <begin position="1024"/>
        <end position="1177"/>
    </location>
</feature>
<evidence type="ECO:0000256" key="5">
    <source>
        <dbReference type="ARBA" id="ARBA00022833"/>
    </source>
</evidence>
<feature type="compositionally biased region" description="Basic and acidic residues" evidence="9">
    <location>
        <begin position="104"/>
        <end position="124"/>
    </location>
</feature>
<feature type="compositionally biased region" description="Basic and acidic residues" evidence="9">
    <location>
        <begin position="140"/>
        <end position="152"/>
    </location>
</feature>
<feature type="region of interest" description="Disordered" evidence="9">
    <location>
        <begin position="631"/>
        <end position="704"/>
    </location>
</feature>
<evidence type="ECO:0000256" key="4">
    <source>
        <dbReference type="ARBA" id="ARBA00022771"/>
    </source>
</evidence>
<dbReference type="Proteomes" id="UP000178912">
    <property type="component" value="Unassembled WGS sequence"/>
</dbReference>
<dbReference type="Pfam" id="PF00096">
    <property type="entry name" value="zf-C2H2"/>
    <property type="match status" value="1"/>
</dbReference>
<dbReference type="EMBL" id="FJUX01000006">
    <property type="protein sequence ID" value="CZS90873.1"/>
    <property type="molecule type" value="Genomic_DNA"/>
</dbReference>
<dbReference type="OrthoDB" id="303107at2759"/>
<keyword evidence="5" id="KW-0862">Zinc</keyword>
<evidence type="ECO:0000313" key="12">
    <source>
        <dbReference type="Proteomes" id="UP000178912"/>
    </source>
</evidence>
<sequence>MERIPRIWDRESNLAFLAWLDYSLASGLHFTSTAPSAIQMITGQLFSEAQINSRIQHLTRNSRRRGHSLQSSDLRKGGSSTLHLLDEQMRQEIGAMVETFREQDVSRMDRTNPKAEKIRAKGSIDDTLPDDDGSNLSSEDDSHYSDMRKESPSRPSLSMVSVEIPASSAVTTLPRAQTAKTTSDNLVAATAKGSLSLKEMRKMHEEVVSRLKAENAAVRAQTQQDLEEQSQEANRWKQIAENLSAKVSFMKTAHQERQLARKDPQEELMFTKDKQIWRLTQENHKLRHSTSFSKKINPQEESLENLKVWNEVDLLQRELISIMHGHDSSAPLLQPEFGVGLDLALLLRAMFREASNEAESSGHLVKRMMRWGPVNVVRGLAVAALNEWVFATDFPNFCGASTSPPLLKAYRNAIFMHDGWTSLHNLEMAAYNSLIDSNDFIKITVPRKADELASRLSKALAPLFVRSSDVESNATFEQWNQQKNVCEDRRYRMKELFEAALRLKSVAIMTDESYEFVVYPPGSSVTESGAYSAPDLESQDDSGCWLQATLYTYASELSDPTDHLADALVQPNNFISNRYKKAAREQHLTEKQLKILKLGDVSMDFYWGAGQDMVEADEVDRWTYRDGGEEIAWRNEGQSPKRPMQQRTHNHTRKRRRTQSSVASTPETADSDYGEGENFSPVERKQRGGKIPKTLRSAPPGSCPKCGAAYSNRGSLQEHIRLDECVLCEQCNTYVKNMTALKQHQLEEHSDVTGILRNGLSENGSLADNDGIEDNDQSGVQDTNEDGFDQRSTPHRKRNLTITISDKSVKEIAMKPSCQYCRKSFTPHNLGRHLKNMSCTQHRDAKPDAAKTLGKKRQNTAEPLKSTCGFCGELFNDKRSRSHHLHNMSCDEHREIKPDRLKELRYRQNSKEMSKGKTVCGMCGTSFTAQNYGRHVDFHCTGNPCSVCDDIFFTAITLRDHMLHVHGLVPEPTLSCKNCKQEFPTANSLKNHLTIKPCSKCEQCGEWFQTRNALSVHQRDHLPPCTPQLVSGKGLRGRNSDPQTTNSDLSSPAGSDMEDELSGMNQSSPEILPRQPKKSGDIPEEERSERSRNQRFSLTISTNKTHSRASLRAGRDLVGLSGSSSSPQPVYASLTPQDSSQQTRKATSAKQSQKEASEDELTIPDSQPRRATMTQDTFFDTTEVRNAVEEDDDEEVSMVILRGGKGKKKASIEPNTKTKSATFGYSKSVFSKIWAPTSSHASSYMDRDGYERPDLRPPAGYR</sequence>
<accession>A0A1E1JYH7</accession>
<evidence type="ECO:0000256" key="6">
    <source>
        <dbReference type="ARBA" id="ARBA00023242"/>
    </source>
</evidence>
<keyword evidence="3" id="KW-0677">Repeat</keyword>
<feature type="region of interest" description="Disordered" evidence="9">
    <location>
        <begin position="757"/>
        <end position="797"/>
    </location>
</feature>
<feature type="compositionally biased region" description="Basic and acidic residues" evidence="9">
    <location>
        <begin position="1245"/>
        <end position="1255"/>
    </location>
</feature>
<feature type="compositionally biased region" description="Polar residues" evidence="9">
    <location>
        <begin position="1121"/>
        <end position="1151"/>
    </location>
</feature>
<dbReference type="AlphaFoldDB" id="A0A1E1JYH7"/>
<feature type="compositionally biased region" description="Polar residues" evidence="9">
    <location>
        <begin position="1094"/>
        <end position="1104"/>
    </location>
</feature>
<dbReference type="Gene3D" id="3.30.160.60">
    <property type="entry name" value="Classic Zinc Finger"/>
    <property type="match status" value="3"/>
</dbReference>
<keyword evidence="2" id="KW-0479">Metal-binding</keyword>
<dbReference type="SMART" id="SM00355">
    <property type="entry name" value="ZnF_C2H2"/>
    <property type="match status" value="6"/>
</dbReference>
<dbReference type="GO" id="GO:0008270">
    <property type="term" value="F:zinc ion binding"/>
    <property type="evidence" value="ECO:0007669"/>
    <property type="project" value="UniProtKB-KW"/>
</dbReference>
<evidence type="ECO:0000256" key="7">
    <source>
        <dbReference type="PROSITE-ProRule" id="PRU00042"/>
    </source>
</evidence>
<protein>
    <recommendedName>
        <fullName evidence="10">C2H2-type domain-containing protein</fullName>
    </recommendedName>
</protein>
<keyword evidence="12" id="KW-1185">Reference proteome</keyword>
<feature type="compositionally biased region" description="Basic and acidic residues" evidence="9">
    <location>
        <begin position="1078"/>
        <end position="1092"/>
    </location>
</feature>